<dbReference type="Pfam" id="PF00696">
    <property type="entry name" value="AA_kinase"/>
    <property type="match status" value="1"/>
</dbReference>
<dbReference type="InterPro" id="IPR036393">
    <property type="entry name" value="AceGlu_kinase-like_sf"/>
</dbReference>
<dbReference type="SUPFAM" id="SSF53633">
    <property type="entry name" value="Carbamate kinase-like"/>
    <property type="match status" value="1"/>
</dbReference>
<comment type="caution">
    <text evidence="2">The sequence shown here is derived from an EMBL/GenBank/DDBJ whole genome shotgun (WGS) entry which is preliminary data.</text>
</comment>
<dbReference type="RefSeq" id="WP_130430450.1">
    <property type="nucleotide sequence ID" value="NZ_SHKP01000004.1"/>
</dbReference>
<dbReference type="AlphaFoldDB" id="A0A4Q7W0H6"/>
<protein>
    <submittedName>
        <fullName evidence="2">Amino acid kinase family protein</fullName>
    </submittedName>
</protein>
<proteinExistence type="predicted"/>
<dbReference type="OrthoDB" id="8526978at2"/>
<reference evidence="2 3" key="1">
    <citation type="submission" date="2019-02" db="EMBL/GenBank/DDBJ databases">
        <title>Genomic Encyclopedia of Type Strains, Phase IV (KMG-IV): sequencing the most valuable type-strain genomes for metagenomic binning, comparative biology and taxonomic classification.</title>
        <authorList>
            <person name="Goeker M."/>
        </authorList>
    </citation>
    <scope>NUCLEOTIDE SEQUENCE [LARGE SCALE GENOMIC DNA]</scope>
    <source>
        <strain evidence="2 3">DSM 19570</strain>
    </source>
</reference>
<evidence type="ECO:0000259" key="1">
    <source>
        <dbReference type="Pfam" id="PF00696"/>
    </source>
</evidence>
<gene>
    <name evidence="2" type="ORF">EV670_0741</name>
</gene>
<keyword evidence="3" id="KW-1185">Reference proteome</keyword>
<keyword evidence="2" id="KW-0418">Kinase</keyword>
<keyword evidence="2" id="KW-0808">Transferase</keyword>
<feature type="domain" description="Aspartate/glutamate/uridylate kinase" evidence="1">
    <location>
        <begin position="2"/>
        <end position="143"/>
    </location>
</feature>
<dbReference type="GO" id="GO:0016301">
    <property type="term" value="F:kinase activity"/>
    <property type="evidence" value="ECO:0007669"/>
    <property type="project" value="UniProtKB-KW"/>
</dbReference>
<evidence type="ECO:0000313" key="3">
    <source>
        <dbReference type="Proteomes" id="UP000293671"/>
    </source>
</evidence>
<name>A0A4Q7W0H6_9BURK</name>
<dbReference type="Gene3D" id="3.40.1160.10">
    <property type="entry name" value="Acetylglutamate kinase-like"/>
    <property type="match status" value="1"/>
</dbReference>
<evidence type="ECO:0000313" key="2">
    <source>
        <dbReference type="EMBL" id="RZU02712.1"/>
    </source>
</evidence>
<dbReference type="InterPro" id="IPR001048">
    <property type="entry name" value="Asp/Glu/Uridylate_kinase"/>
</dbReference>
<dbReference type="EMBL" id="SHKP01000004">
    <property type="protein sequence ID" value="RZU02712.1"/>
    <property type="molecule type" value="Genomic_DNA"/>
</dbReference>
<sequence length="196" mass="21613">MWVLKLGGSLARDAEWLPRWLALVAGHGGGRVIVVPGGGSFADEVRAAQRSWRFDDRIAHNMAVLAMAQTAMLLQGLNPALQAAVSESQIRQALQRLQPAVWMPLELLRDQPDELTSWDISSDSLALWLARRLNAERLIVVKSCPVDGASDFESLADMGIVDRGFARLARDAAFPITLLHKAELEQMQQWLIDPGP</sequence>
<accession>A0A4Q7W0H6</accession>
<dbReference type="Proteomes" id="UP000293671">
    <property type="component" value="Unassembled WGS sequence"/>
</dbReference>
<organism evidence="2 3">
    <name type="scientific">Rivibacter subsaxonicus</name>
    <dbReference type="NCBI Taxonomy" id="457575"/>
    <lineage>
        <taxon>Bacteria</taxon>
        <taxon>Pseudomonadati</taxon>
        <taxon>Pseudomonadota</taxon>
        <taxon>Betaproteobacteria</taxon>
        <taxon>Burkholderiales</taxon>
        <taxon>Rivibacter</taxon>
    </lineage>
</organism>